<dbReference type="OrthoDB" id="10571851at2759"/>
<feature type="region of interest" description="Disordered" evidence="1">
    <location>
        <begin position="247"/>
        <end position="285"/>
    </location>
</feature>
<evidence type="ECO:0000256" key="1">
    <source>
        <dbReference type="SAM" id="MobiDB-lite"/>
    </source>
</evidence>
<comment type="caution">
    <text evidence="2">The sequence shown here is derived from an EMBL/GenBank/DDBJ whole genome shotgun (WGS) entry which is preliminary data.</text>
</comment>
<feature type="region of interest" description="Disordered" evidence="1">
    <location>
        <begin position="315"/>
        <end position="373"/>
    </location>
</feature>
<keyword evidence="3" id="KW-1185">Reference proteome</keyword>
<feature type="compositionally biased region" description="Polar residues" evidence="1">
    <location>
        <begin position="263"/>
        <end position="276"/>
    </location>
</feature>
<feature type="compositionally biased region" description="Basic residues" evidence="1">
    <location>
        <begin position="328"/>
        <end position="340"/>
    </location>
</feature>
<evidence type="ECO:0000313" key="3">
    <source>
        <dbReference type="Proteomes" id="UP000663879"/>
    </source>
</evidence>
<feature type="compositionally biased region" description="Low complexity" evidence="1">
    <location>
        <begin position="247"/>
        <end position="262"/>
    </location>
</feature>
<organism evidence="2 3">
    <name type="scientific">Brachionus calyciflorus</name>
    <dbReference type="NCBI Taxonomy" id="104777"/>
    <lineage>
        <taxon>Eukaryota</taxon>
        <taxon>Metazoa</taxon>
        <taxon>Spiralia</taxon>
        <taxon>Gnathifera</taxon>
        <taxon>Rotifera</taxon>
        <taxon>Eurotatoria</taxon>
        <taxon>Monogononta</taxon>
        <taxon>Pseudotrocha</taxon>
        <taxon>Ploima</taxon>
        <taxon>Brachionidae</taxon>
        <taxon>Brachionus</taxon>
    </lineage>
</organism>
<dbReference type="AlphaFoldDB" id="A0A813TV92"/>
<gene>
    <name evidence="2" type="ORF">OXX778_LOCUS7355</name>
</gene>
<name>A0A813TV92_9BILA</name>
<reference evidence="2" key="1">
    <citation type="submission" date="2021-02" db="EMBL/GenBank/DDBJ databases">
        <authorList>
            <person name="Nowell W R."/>
        </authorList>
    </citation>
    <scope>NUCLEOTIDE SEQUENCE</scope>
    <source>
        <strain evidence="2">Ploen Becks lab</strain>
    </source>
</reference>
<dbReference type="Proteomes" id="UP000663879">
    <property type="component" value="Unassembled WGS sequence"/>
</dbReference>
<evidence type="ECO:0000313" key="2">
    <source>
        <dbReference type="EMBL" id="CAF0818805.1"/>
    </source>
</evidence>
<protein>
    <submittedName>
        <fullName evidence="2">Uncharacterized protein</fullName>
    </submittedName>
</protein>
<sequence>MNRYSNIQSDNYFYYRSHSVSSKSSSVTSHESDKRKKCSNCSIWLNLTRIFEFFLTGRFDEHIPTELYEPNLSHFFNLTKDLVFLKNPIDPSDIDSFVWDFKSPLFYKLLKLKVKLLNRTEQFIKTFQTNDQICKKCFRDSKYFQISKNFLISKLGDYVNYHKPGLERLLDRYAKQRLKNSFEINNLNDLNLYIREYHHQVYQPLFDFNNNQAAIDLCANKIHSLLDILIYEDFNNYQKRLNYNFNNATSTTNNNSSSGSRNYITTERNSSFNKQPSPKLESQEYNVNYDVDLDLSLLKKEDDVIVNKKRSVSESSISSVTSDDEPKIKKKKKKSKKLKKNKLENNEQQPSVVVTQPAPPAPQPAPSSSSLITEIRKTNDKKKTKIPSLKENLILILVDFNLDLNEMDCLKDLLPIIGHKITNLSLDEYLNDVKIKTQIVKTYLDLIEKYSQSIRLDTGLLREKFLKKYVDENNNLDLSEEEFLNDFESKYKLILRILNEISSRLHKEEVYLEKLNLILTSRKDLDDETATTSSKYDELRKDVHVIQLDLVEYARSKLLIVENNKYDIVNTMSFSYLFDIIERFLSVYDI</sequence>
<accession>A0A813TV92</accession>
<proteinExistence type="predicted"/>
<dbReference type="EMBL" id="CAJNOC010000932">
    <property type="protein sequence ID" value="CAF0818805.1"/>
    <property type="molecule type" value="Genomic_DNA"/>
</dbReference>